<evidence type="ECO:0000313" key="3">
    <source>
        <dbReference type="EMBL" id="PRX66124.1"/>
    </source>
</evidence>
<feature type="signal peptide" evidence="1">
    <location>
        <begin position="1"/>
        <end position="26"/>
    </location>
</feature>
<dbReference type="Gene3D" id="2.80.10.50">
    <property type="match status" value="1"/>
</dbReference>
<dbReference type="GO" id="GO:0030246">
    <property type="term" value="F:carbohydrate binding"/>
    <property type="evidence" value="ECO:0007669"/>
    <property type="project" value="UniProtKB-KW"/>
</dbReference>
<accession>A0A2T0N2B7</accession>
<dbReference type="PROSITE" id="PS50231">
    <property type="entry name" value="RICIN_B_LECTIN"/>
    <property type="match status" value="1"/>
</dbReference>
<evidence type="ECO:0000313" key="4">
    <source>
        <dbReference type="Proteomes" id="UP000238312"/>
    </source>
</evidence>
<sequence length="204" mass="22742">MSKTKGYLNAIIAPLLVFAAPLPAFAKMDSNRDRGPDTWINNKITGGQLFVDIPSECRYNIENPECVLGRRIRLGARIGGNYHAFFFESSPGITGDLIRWTGLNGTKCLDVAHDGKANGAAVVLWGCHGGPNQRWRADSFYSGPHKGFRILVSVSSGKCLDVHNGAYPEWPRPNAPLQIWDCFHPTDLRKAANRVNQVWEFKRY</sequence>
<feature type="domain" description="Ricin B lectin" evidence="2">
    <location>
        <begin position="104"/>
        <end position="166"/>
    </location>
</feature>
<keyword evidence="4" id="KW-1185">Reference proteome</keyword>
<evidence type="ECO:0000256" key="1">
    <source>
        <dbReference type="SAM" id="SignalP"/>
    </source>
</evidence>
<name>A0A2T0N2B7_9ACTN</name>
<dbReference type="InterPro" id="IPR000772">
    <property type="entry name" value="Ricin_B_lectin"/>
</dbReference>
<feature type="chain" id="PRO_5015580510" evidence="1">
    <location>
        <begin position="27"/>
        <end position="204"/>
    </location>
</feature>
<reference evidence="3 4" key="1">
    <citation type="submission" date="2018-03" db="EMBL/GenBank/DDBJ databases">
        <title>Genomic Encyclopedia of Type Strains, Phase III (KMG-III): the genomes of soil and plant-associated and newly described type strains.</title>
        <authorList>
            <person name="Whitman W."/>
        </authorList>
    </citation>
    <scope>NUCLEOTIDE SEQUENCE [LARGE SCALE GENOMIC DNA]</scope>
    <source>
        <strain evidence="3 4">CGMCC 4.7104</strain>
    </source>
</reference>
<dbReference type="EMBL" id="PVNG01000006">
    <property type="protein sequence ID" value="PRX66124.1"/>
    <property type="molecule type" value="Genomic_DNA"/>
</dbReference>
<dbReference type="RefSeq" id="WP_146178181.1">
    <property type="nucleotide sequence ID" value="NZ_PVNG01000006.1"/>
</dbReference>
<organism evidence="3 4">
    <name type="scientific">Nonomuraea fuscirosea</name>
    <dbReference type="NCBI Taxonomy" id="1291556"/>
    <lineage>
        <taxon>Bacteria</taxon>
        <taxon>Bacillati</taxon>
        <taxon>Actinomycetota</taxon>
        <taxon>Actinomycetes</taxon>
        <taxon>Streptosporangiales</taxon>
        <taxon>Streptosporangiaceae</taxon>
        <taxon>Nonomuraea</taxon>
    </lineage>
</organism>
<dbReference type="Proteomes" id="UP000238312">
    <property type="component" value="Unassembled WGS sequence"/>
</dbReference>
<dbReference type="CDD" id="cd00161">
    <property type="entry name" value="beta-trefoil_Ricin-like"/>
    <property type="match status" value="1"/>
</dbReference>
<dbReference type="AlphaFoldDB" id="A0A2T0N2B7"/>
<dbReference type="Pfam" id="PF14200">
    <property type="entry name" value="RicinB_lectin_2"/>
    <property type="match status" value="1"/>
</dbReference>
<comment type="caution">
    <text evidence="3">The sequence shown here is derived from an EMBL/GenBank/DDBJ whole genome shotgun (WGS) entry which is preliminary data.</text>
</comment>
<proteinExistence type="predicted"/>
<dbReference type="InterPro" id="IPR035992">
    <property type="entry name" value="Ricin_B-like_lectins"/>
</dbReference>
<keyword evidence="1" id="KW-0732">Signal</keyword>
<keyword evidence="3" id="KW-0430">Lectin</keyword>
<dbReference type="OrthoDB" id="4241492at2"/>
<gene>
    <name evidence="3" type="ORF">B0I32_106260</name>
</gene>
<protein>
    <submittedName>
        <fullName evidence="3">Ricin-type beta-trefoil lectin protein</fullName>
    </submittedName>
</protein>
<dbReference type="SUPFAM" id="SSF50370">
    <property type="entry name" value="Ricin B-like lectins"/>
    <property type="match status" value="1"/>
</dbReference>
<evidence type="ECO:0000259" key="2">
    <source>
        <dbReference type="Pfam" id="PF14200"/>
    </source>
</evidence>